<name>A0ABX5MG05_9BURK</name>
<dbReference type="RefSeq" id="WP_110329472.1">
    <property type="nucleotide sequence ID" value="NZ_JBBBEG010000033.1"/>
</dbReference>
<organism evidence="1 2">
    <name type="scientific">Paraburkholderia tropica</name>
    <dbReference type="NCBI Taxonomy" id="92647"/>
    <lineage>
        <taxon>Bacteria</taxon>
        <taxon>Pseudomonadati</taxon>
        <taxon>Pseudomonadota</taxon>
        <taxon>Betaproteobacteria</taxon>
        <taxon>Burkholderiales</taxon>
        <taxon>Burkholderiaceae</taxon>
        <taxon>Paraburkholderia</taxon>
    </lineage>
</organism>
<keyword evidence="2" id="KW-1185">Reference proteome</keyword>
<dbReference type="EMBL" id="QJJV01000032">
    <property type="protein sequence ID" value="PXX07045.1"/>
    <property type="molecule type" value="Genomic_DNA"/>
</dbReference>
<proteinExistence type="predicted"/>
<accession>A0ABX5MG05</accession>
<dbReference type="Proteomes" id="UP000247515">
    <property type="component" value="Unassembled WGS sequence"/>
</dbReference>
<sequence length="75" mass="8052">MAPPLKRGQRGPWLAKLRETPHAQCPDVVLDLQRDDEDGARIVAELRAMEARDTAARALPAIAMAGRVGRAVPAG</sequence>
<reference evidence="1 2" key="1">
    <citation type="submission" date="2018-05" db="EMBL/GenBank/DDBJ databases">
        <title>Genomic Encyclopedia of Type Strains, Phase IV (KMG-V): Genome sequencing to study the core and pangenomes of soil and plant-associated prokaryotes.</title>
        <authorList>
            <person name="Whitman W."/>
        </authorList>
    </citation>
    <scope>NUCLEOTIDE SEQUENCE [LARGE SCALE GENOMIC DNA]</scope>
    <source>
        <strain evidence="1 2">SIr-6563</strain>
    </source>
</reference>
<evidence type="ECO:0000313" key="2">
    <source>
        <dbReference type="Proteomes" id="UP000247515"/>
    </source>
</evidence>
<evidence type="ECO:0000313" key="1">
    <source>
        <dbReference type="EMBL" id="PXX07045.1"/>
    </source>
</evidence>
<protein>
    <submittedName>
        <fullName evidence="1">Uncharacterized protein</fullName>
    </submittedName>
</protein>
<comment type="caution">
    <text evidence="1">The sequence shown here is derived from an EMBL/GenBank/DDBJ whole genome shotgun (WGS) entry which is preliminary data.</text>
</comment>
<gene>
    <name evidence="1" type="ORF">C7400_13224</name>
</gene>